<reference evidence="1" key="1">
    <citation type="submission" date="2021-03" db="EMBL/GenBank/DDBJ databases">
        <title>Antimicrobial resistance genes in bacteria isolated from Japanese honey, and their potential for conferring macrolide and lincosamide resistance in the American foulbrood pathogen Paenibacillus larvae.</title>
        <authorList>
            <person name="Okamoto M."/>
            <person name="Kumagai M."/>
            <person name="Kanamori H."/>
            <person name="Takamatsu D."/>
        </authorList>
    </citation>
    <scope>NUCLEOTIDE SEQUENCE</scope>
    <source>
        <strain evidence="1">J43TS3</strain>
    </source>
</reference>
<proteinExistence type="predicted"/>
<comment type="caution">
    <text evidence="1">The sequence shown here is derived from an EMBL/GenBank/DDBJ whole genome shotgun (WGS) entry which is preliminary data.</text>
</comment>
<protein>
    <submittedName>
        <fullName evidence="1">Uncharacterized protein</fullName>
    </submittedName>
</protein>
<evidence type="ECO:0000313" key="1">
    <source>
        <dbReference type="EMBL" id="GIO26802.1"/>
    </source>
</evidence>
<sequence>MKSYLQIYYDIKNKLDRELTLDEVKFLQWVFNRYVEEEKEQSA</sequence>
<organism evidence="1 2">
    <name type="scientific">Ornithinibacillus bavariensis</name>
    <dbReference type="NCBI Taxonomy" id="545502"/>
    <lineage>
        <taxon>Bacteria</taxon>
        <taxon>Bacillati</taxon>
        <taxon>Bacillota</taxon>
        <taxon>Bacilli</taxon>
        <taxon>Bacillales</taxon>
        <taxon>Bacillaceae</taxon>
        <taxon>Ornithinibacillus</taxon>
    </lineage>
</organism>
<dbReference type="EMBL" id="BORP01000002">
    <property type="protein sequence ID" value="GIO26802.1"/>
    <property type="molecule type" value="Genomic_DNA"/>
</dbReference>
<dbReference type="RefSeq" id="WP_280530737.1">
    <property type="nucleotide sequence ID" value="NZ_BORP01000002.1"/>
</dbReference>
<name>A0A920C7L3_9BACI</name>
<dbReference type="AlphaFoldDB" id="A0A920C7L3"/>
<accession>A0A920C7L3</accession>
<evidence type="ECO:0000313" key="2">
    <source>
        <dbReference type="Proteomes" id="UP000676917"/>
    </source>
</evidence>
<dbReference type="Proteomes" id="UP000676917">
    <property type="component" value="Unassembled WGS sequence"/>
</dbReference>
<gene>
    <name evidence="1" type="ORF">J43TS3_14130</name>
</gene>
<keyword evidence="2" id="KW-1185">Reference proteome</keyword>